<dbReference type="EMBL" id="MXPU01000018">
    <property type="protein sequence ID" value="OWO92284.1"/>
    <property type="molecule type" value="Genomic_DNA"/>
</dbReference>
<gene>
    <name evidence="1" type="ORF">B5E41_23915</name>
</gene>
<accession>A0A246DPN3</accession>
<reference evidence="1 2" key="1">
    <citation type="submission" date="2017-03" db="EMBL/GenBank/DDBJ databases">
        <title>Genome of strain Rhizobium sp. CNPSo 668.</title>
        <authorList>
            <person name="Ribeiro R."/>
        </authorList>
    </citation>
    <scope>NUCLEOTIDE SEQUENCE [LARGE SCALE GENOMIC DNA]</scope>
    <source>
        <strain evidence="1 2">CNPSo 668</strain>
    </source>
</reference>
<dbReference type="Proteomes" id="UP000197269">
    <property type="component" value="Unassembled WGS sequence"/>
</dbReference>
<dbReference type="Pfam" id="PF07927">
    <property type="entry name" value="HicA_toxin"/>
    <property type="match status" value="1"/>
</dbReference>
<name>A0A246DPN3_9HYPH</name>
<proteinExistence type="predicted"/>
<sequence>MLVAAGADVIERNGSRIKFEKDGIIASFHRPHPDKEAKSYQVRDAREFLMQIRITP</sequence>
<comment type="caution">
    <text evidence="1">The sequence shown here is derived from an EMBL/GenBank/DDBJ whole genome shotgun (WGS) entry which is preliminary data.</text>
</comment>
<protein>
    <recommendedName>
        <fullName evidence="3">HicA protein</fullName>
    </recommendedName>
</protein>
<dbReference type="InterPro" id="IPR012933">
    <property type="entry name" value="HicA_mRNA_interferase"/>
</dbReference>
<evidence type="ECO:0000313" key="1">
    <source>
        <dbReference type="EMBL" id="OWO92284.1"/>
    </source>
</evidence>
<dbReference type="AlphaFoldDB" id="A0A246DPN3"/>
<organism evidence="1 2">
    <name type="scientific">Rhizobium esperanzae</name>
    <dbReference type="NCBI Taxonomy" id="1967781"/>
    <lineage>
        <taxon>Bacteria</taxon>
        <taxon>Pseudomonadati</taxon>
        <taxon>Pseudomonadota</taxon>
        <taxon>Alphaproteobacteria</taxon>
        <taxon>Hyphomicrobiales</taxon>
        <taxon>Rhizobiaceae</taxon>
        <taxon>Rhizobium/Agrobacterium group</taxon>
        <taxon>Rhizobium</taxon>
    </lineage>
</organism>
<evidence type="ECO:0000313" key="2">
    <source>
        <dbReference type="Proteomes" id="UP000197269"/>
    </source>
</evidence>
<evidence type="ECO:0008006" key="3">
    <source>
        <dbReference type="Google" id="ProtNLM"/>
    </source>
</evidence>
<dbReference type="GO" id="GO:0003729">
    <property type="term" value="F:mRNA binding"/>
    <property type="evidence" value="ECO:0007669"/>
    <property type="project" value="InterPro"/>
</dbReference>